<dbReference type="GeneID" id="10026814"/>
<dbReference type="HOGENOM" id="CLU_478934_0_0_1"/>
<gene>
    <name evidence="1" type="ORF">MGYG_06103</name>
</gene>
<dbReference type="STRING" id="535722.E4V0H1"/>
<keyword evidence="2" id="KW-1185">Reference proteome</keyword>
<dbReference type="VEuPathDB" id="FungiDB:MGYG_06103"/>
<proteinExistence type="predicted"/>
<sequence length="608" mass="69464">MRFSTHKPEEHLHVGKTLCLLCRQTANPGLLVLDLNNNKFVVPECPLPCLRCLDTRNPKLWTHILCFGLLKSSYGVAKPTLDDIRRFGNAVKPLYRPLDQEYIDTASSWEGLYSQHTRIILESSFRRELLERLPVEIQAMISRFIGPCWYLIVLGETRRLIEVLRNFRQCQLERLNLTKSKEIYISSIMYQGISYITNITNVLPLPWSQGTSGQKNVKLPAQVKSLVLSVDHIGVRSLQFVDEKPHPSADESPWYQTVDLVESGLNLRVTFDGLFIRNVQPPQGHVLDMTRVWSSPSPPKFQPWNIHSVRKGLRLDYVKLDDNSIKGLLVCCYHATNAGFYAFSGISKSFKRFVTSMVQGTKMKPIYWIFFPINIGESVEAAWVRRVKNIHELASSPILVIRTTFGRTATFGPHIPTELLRRYAFHPLVSGNDGVISGICHDGLDPERGQISEFGVTCDKSHRAGAITLEPPFERYDAPRIPRRTGSPTTTWYLTKAPLEGLLRVQICRDREHVLKPCIGLLLYYKCGRVESLGQFRWDQDISSEAFPPICVRKGNYNDNGYIIQDIQTASRCRNANERNGEWRELPQTGTITWWFGHLGDAITIYNY</sequence>
<reference evidence="2" key="1">
    <citation type="journal article" date="2012" name="MBio">
        <title>Comparative genome analysis of Trichophyton rubrum and related dermatophytes reveals candidate genes involved in infection.</title>
        <authorList>
            <person name="Martinez D.A."/>
            <person name="Oliver B.G."/>
            <person name="Graeser Y."/>
            <person name="Goldberg J.M."/>
            <person name="Li W."/>
            <person name="Martinez-Rossi N.M."/>
            <person name="Monod M."/>
            <person name="Shelest E."/>
            <person name="Barton R.C."/>
            <person name="Birch E."/>
            <person name="Brakhage A.A."/>
            <person name="Chen Z."/>
            <person name="Gurr S.J."/>
            <person name="Heiman D."/>
            <person name="Heitman J."/>
            <person name="Kosti I."/>
            <person name="Rossi A."/>
            <person name="Saif S."/>
            <person name="Samalova M."/>
            <person name="Saunders C.W."/>
            <person name="Shea T."/>
            <person name="Summerbell R.C."/>
            <person name="Xu J."/>
            <person name="Young S."/>
            <person name="Zeng Q."/>
            <person name="Birren B.W."/>
            <person name="Cuomo C.A."/>
            <person name="White T.C."/>
        </authorList>
    </citation>
    <scope>NUCLEOTIDE SEQUENCE [LARGE SCALE GENOMIC DNA]</scope>
    <source>
        <strain evidence="2">ATCC MYA-4604 / CBS 118893</strain>
    </source>
</reference>
<evidence type="ECO:0000313" key="1">
    <source>
        <dbReference type="EMBL" id="EFR03108.1"/>
    </source>
</evidence>
<dbReference type="InParanoid" id="E4V0H1"/>
<dbReference type="OMA" id="WIFFPIN"/>
<dbReference type="EMBL" id="DS989826">
    <property type="protein sequence ID" value="EFR03108.1"/>
    <property type="molecule type" value="Genomic_DNA"/>
</dbReference>
<name>E4V0H1_ARTGP</name>
<dbReference type="eggNOG" id="ENOG502S9BE">
    <property type="taxonomic scope" value="Eukaryota"/>
</dbReference>
<dbReference type="Proteomes" id="UP000002669">
    <property type="component" value="Unassembled WGS sequence"/>
</dbReference>
<organism evidence="2">
    <name type="scientific">Arthroderma gypseum (strain ATCC MYA-4604 / CBS 118893)</name>
    <name type="common">Microsporum gypseum</name>
    <dbReference type="NCBI Taxonomy" id="535722"/>
    <lineage>
        <taxon>Eukaryota</taxon>
        <taxon>Fungi</taxon>
        <taxon>Dikarya</taxon>
        <taxon>Ascomycota</taxon>
        <taxon>Pezizomycotina</taxon>
        <taxon>Eurotiomycetes</taxon>
        <taxon>Eurotiomycetidae</taxon>
        <taxon>Onygenales</taxon>
        <taxon>Arthrodermataceae</taxon>
        <taxon>Nannizzia</taxon>
    </lineage>
</organism>
<evidence type="ECO:0000313" key="2">
    <source>
        <dbReference type="Proteomes" id="UP000002669"/>
    </source>
</evidence>
<protein>
    <submittedName>
        <fullName evidence="1">Uncharacterized protein</fullName>
    </submittedName>
</protein>
<dbReference type="OrthoDB" id="5153231at2759"/>
<dbReference type="RefSeq" id="XP_003171562.1">
    <property type="nucleotide sequence ID" value="XM_003171514.1"/>
</dbReference>
<dbReference type="AlphaFoldDB" id="E4V0H1"/>
<accession>E4V0H1</accession>